<proteinExistence type="predicted"/>
<keyword evidence="1" id="KW-1133">Transmembrane helix</keyword>
<feature type="transmembrane region" description="Helical" evidence="1">
    <location>
        <begin position="58"/>
        <end position="77"/>
    </location>
</feature>
<dbReference type="RefSeq" id="WP_149326563.1">
    <property type="nucleotide sequence ID" value="NZ_VTPY01000001.1"/>
</dbReference>
<keyword evidence="3" id="KW-1185">Reference proteome</keyword>
<sequence length="120" mass="14243">MNKMNTVRLPVARSTKELRREMLRANRFLGRHQAWWGLVLTPVVLFAFELWVVSGWRWWWPFFAFLLAWGAVELCFLPRRLAIQRLAAMESRAEVVRLAWIHGVALRDVMRGRQRTGHES</sequence>
<feature type="transmembrane region" description="Helical" evidence="1">
    <location>
        <begin position="34"/>
        <end position="52"/>
    </location>
</feature>
<accession>A0A7V7G3S7</accession>
<reference evidence="2 3" key="1">
    <citation type="submission" date="2019-08" db="EMBL/GenBank/DDBJ databases">
        <title>Bioinformatics analysis of the strain L3 and L5.</title>
        <authorList>
            <person name="Li X."/>
        </authorList>
    </citation>
    <scope>NUCLEOTIDE SEQUENCE [LARGE SCALE GENOMIC DNA]</scope>
    <source>
        <strain evidence="2 3">L5</strain>
    </source>
</reference>
<evidence type="ECO:0000256" key="1">
    <source>
        <dbReference type="SAM" id="Phobius"/>
    </source>
</evidence>
<protein>
    <submittedName>
        <fullName evidence="2">Uncharacterized protein</fullName>
    </submittedName>
</protein>
<organism evidence="2 3">
    <name type="scientific">Billgrantia pellis</name>
    <dbReference type="NCBI Taxonomy" id="2606936"/>
    <lineage>
        <taxon>Bacteria</taxon>
        <taxon>Pseudomonadati</taxon>
        <taxon>Pseudomonadota</taxon>
        <taxon>Gammaproteobacteria</taxon>
        <taxon>Oceanospirillales</taxon>
        <taxon>Halomonadaceae</taxon>
        <taxon>Billgrantia</taxon>
    </lineage>
</organism>
<evidence type="ECO:0000313" key="3">
    <source>
        <dbReference type="Proteomes" id="UP000486760"/>
    </source>
</evidence>
<evidence type="ECO:0000313" key="2">
    <source>
        <dbReference type="EMBL" id="KAA0014351.1"/>
    </source>
</evidence>
<keyword evidence="1" id="KW-0812">Transmembrane</keyword>
<keyword evidence="1" id="KW-0472">Membrane</keyword>
<dbReference type="AlphaFoldDB" id="A0A7V7G3S7"/>
<dbReference type="EMBL" id="VTPY01000001">
    <property type="protein sequence ID" value="KAA0014351.1"/>
    <property type="molecule type" value="Genomic_DNA"/>
</dbReference>
<comment type="caution">
    <text evidence="2">The sequence shown here is derived from an EMBL/GenBank/DDBJ whole genome shotgun (WGS) entry which is preliminary data.</text>
</comment>
<name>A0A7V7G3S7_9GAMM</name>
<gene>
    <name evidence="2" type="ORF">F0A17_01470</name>
</gene>
<dbReference type="Proteomes" id="UP000486760">
    <property type="component" value="Unassembled WGS sequence"/>
</dbReference>